<name>A0A897MQM3_9EURY</name>
<accession>A0A897MQM3</accession>
<dbReference type="InterPro" id="IPR036849">
    <property type="entry name" value="Enolase-like_C_sf"/>
</dbReference>
<evidence type="ECO:0000256" key="1">
    <source>
        <dbReference type="SAM" id="MobiDB-lite"/>
    </source>
</evidence>
<feature type="region of interest" description="Disordered" evidence="1">
    <location>
        <begin position="316"/>
        <end position="350"/>
    </location>
</feature>
<evidence type="ECO:0000313" key="3">
    <source>
        <dbReference type="Proteomes" id="UP000663586"/>
    </source>
</evidence>
<dbReference type="Gene3D" id="3.30.390.10">
    <property type="entry name" value="Enolase-like, N-terminal domain"/>
    <property type="match status" value="1"/>
</dbReference>
<organism evidence="2 3">
    <name type="scientific">Natranaeroarchaeum sulfidigenes</name>
    <dbReference type="NCBI Taxonomy" id="2784880"/>
    <lineage>
        <taxon>Archaea</taxon>
        <taxon>Methanobacteriati</taxon>
        <taxon>Methanobacteriota</taxon>
        <taxon>Stenosarchaea group</taxon>
        <taxon>Halobacteria</taxon>
        <taxon>Halobacteriales</taxon>
        <taxon>Natronoarchaeaceae</taxon>
        <taxon>Natranaeroarchaeum</taxon>
    </lineage>
</organism>
<gene>
    <name evidence="2" type="primary">rspA2</name>
    <name evidence="2" type="ORF">AArcS_1509</name>
</gene>
<dbReference type="RefSeq" id="WP_238479864.1">
    <property type="nucleotide sequence ID" value="NZ_CP064786.1"/>
</dbReference>
<dbReference type="SUPFAM" id="SSF51604">
    <property type="entry name" value="Enolase C-terminal domain-like"/>
    <property type="match status" value="1"/>
</dbReference>
<dbReference type="AlphaFoldDB" id="A0A897MQM3"/>
<dbReference type="KEGG" id="hara:AArcS_1509"/>
<sequence length="350" mass="39041">MDLYDSLRTLPVDIDECTLHRHERETSSGFTRVSTTVELHGGGVVGRGEDVTYETPDHDALHEAGPPTLAGEYTHAEFSGLLADVELFPEPPVQTASHNYRRWAFESAALDLGLKQRGETLAEALGREYDPVRFVVSTRLGDPPSIDRVERWLELYPDLEFKLDPTSEWPVELVDALAEREVVRVLDLKGQYKGTEVDQPADPDLYERVANGFTDALIEDPELTPETRAVLDGHWDRVTWDYPITGVESIRDLDREPDWLNIKPSRFGSVESLLTSIEYCLDRGIELYGGGQFELGVGRQHIHAIASLFYPDAPNDVAPRAYNDPEPSAGHPTSPLSPPAEPSGLEWGEN</sequence>
<dbReference type="GeneID" id="70684892"/>
<dbReference type="SUPFAM" id="SSF54826">
    <property type="entry name" value="Enolase N-terminal domain-like"/>
    <property type="match status" value="1"/>
</dbReference>
<dbReference type="Gene3D" id="3.20.20.120">
    <property type="entry name" value="Enolase-like C-terminal domain"/>
    <property type="match status" value="1"/>
</dbReference>
<reference evidence="2" key="1">
    <citation type="submission" date="2020-11" db="EMBL/GenBank/DDBJ databases">
        <title>Carbohydrate-dependent, anaerobic sulfur respiration: A novel catabolism in halophilic archaea.</title>
        <authorList>
            <person name="Sorokin D.Y."/>
            <person name="Messina E."/>
            <person name="Smedile F."/>
            <person name="La Cono V."/>
            <person name="Hallsworth J.E."/>
            <person name="Yakimov M.M."/>
        </authorList>
    </citation>
    <scope>NUCLEOTIDE SEQUENCE</scope>
    <source>
        <strain evidence="2">AArc-S</strain>
    </source>
</reference>
<dbReference type="InterPro" id="IPR029017">
    <property type="entry name" value="Enolase-like_N"/>
</dbReference>
<dbReference type="Proteomes" id="UP000663586">
    <property type="component" value="Chromosome"/>
</dbReference>
<dbReference type="EMBL" id="CP064786">
    <property type="protein sequence ID" value="QSG02722.1"/>
    <property type="molecule type" value="Genomic_DNA"/>
</dbReference>
<protein>
    <submittedName>
        <fullName evidence="2">L-alanine-DL-glutamate epimerase or related enzyme of enolase superfamily</fullName>
    </submittedName>
</protein>
<evidence type="ECO:0000313" key="2">
    <source>
        <dbReference type="EMBL" id="QSG02722.1"/>
    </source>
</evidence>
<keyword evidence="3" id="KW-1185">Reference proteome</keyword>
<proteinExistence type="predicted"/>